<protein>
    <recommendedName>
        <fullName evidence="2">Amidohydrolase 3 domain-containing protein</fullName>
    </recommendedName>
</protein>
<dbReference type="GO" id="GO:0016812">
    <property type="term" value="F:hydrolase activity, acting on carbon-nitrogen (but not peptide) bonds, in cyclic amides"/>
    <property type="evidence" value="ECO:0007669"/>
    <property type="project" value="TreeGrafter"/>
</dbReference>
<comment type="caution">
    <text evidence="3">The sequence shown here is derived from an EMBL/GenBank/DDBJ whole genome shotgun (WGS) entry which is preliminary data.</text>
</comment>
<dbReference type="InterPro" id="IPR050378">
    <property type="entry name" value="Metallo-dep_Hydrolases_sf"/>
</dbReference>
<proteinExistence type="predicted"/>
<dbReference type="InterPro" id="IPR013108">
    <property type="entry name" value="Amidohydro_3"/>
</dbReference>
<dbReference type="EMBL" id="BEWI01000032">
    <property type="protein sequence ID" value="GAY24494.1"/>
    <property type="molecule type" value="Genomic_DNA"/>
</dbReference>
<dbReference type="CDD" id="cd01297">
    <property type="entry name" value="D-aminoacylase"/>
    <property type="match status" value="1"/>
</dbReference>
<dbReference type="PANTHER" id="PTHR11647:SF1">
    <property type="entry name" value="COLLAPSIN RESPONSE MEDIATOR PROTEIN"/>
    <property type="match status" value="1"/>
</dbReference>
<sequence>MPDYDLIIRGGSIYDGSGGEPFVADVAVKDGLIAAVGDVRGVAREEIDAAGRIVTPGFVDVHTHYDGQITWENRLAPSSDHGVTTVVMGNCGVGFAPSRPEHRRLMIKLMEGVEDIPEVVMAEGVPFNWETFPEYLDALEKRESDIDFAAQLPHSPLRVYVMGERGANLEPPTPEDLAEMRRLTAEAIQAGALGVTTSRSYAHQFRDGRPAPSVKSEDQEVLALAEGLRDAGKGVFQMVPSYDVTAAERMDLLDDIARTSGRPVSFTFMQTPKGEGDWQEMVARLEASKHKGLEVRGQIIPRPTGALLGLELSMHPFSFNPSFRAIEHLPLEEKVERMRDPEFRKKLIAEEPDDPQAFFVYVISDLDAMFVLGNPPNYNPRSDESIGARARAMGVDPKELIYDALLQRDGREVLYRPLGNSEGEKFESSGRNLVKNDRTFPALGDGGAHYSMICDAAYTTYFLTYWVRDAKGDRKVDLPYAVRKLTYEPAHAVGLHDRGLIRPGYKADLNIIDMERLHLYAPHVVYNLPTGGRRLQQRADGYDATIVSGVVTYRNGRSTGALPGRLVRGGKEAPETAPEKSLQPA</sequence>
<accession>A0A292ZND0</accession>
<dbReference type="InterPro" id="IPR011059">
    <property type="entry name" value="Metal-dep_hydrolase_composite"/>
</dbReference>
<evidence type="ECO:0000313" key="4">
    <source>
        <dbReference type="Proteomes" id="UP000221538"/>
    </source>
</evidence>
<feature type="domain" description="Amidohydrolase 3" evidence="2">
    <location>
        <begin position="45"/>
        <end position="553"/>
    </location>
</feature>
<evidence type="ECO:0000313" key="3">
    <source>
        <dbReference type="EMBL" id="GAY24494.1"/>
    </source>
</evidence>
<reference evidence="3 4" key="2">
    <citation type="journal article" date="2013" name="Environ. Sci. Technol.">
        <title>The 4-tert-butylphenol-utilizing bacterium Sphingobium fuliginis OMI can degrade bisphenols via phenolic ring hydroxylation and meta-cleavage pathway.</title>
        <authorList>
            <person name="Ogata Y."/>
            <person name="Goda S."/>
            <person name="Toyama T."/>
            <person name="Sei K."/>
            <person name="Ike M."/>
        </authorList>
    </citation>
    <scope>NUCLEOTIDE SEQUENCE [LARGE SCALE GENOMIC DNA]</scope>
    <source>
        <strain evidence="3 4">OMI</strain>
    </source>
</reference>
<dbReference type="InterPro" id="IPR032466">
    <property type="entry name" value="Metal_Hydrolase"/>
</dbReference>
<evidence type="ECO:0000256" key="1">
    <source>
        <dbReference type="SAM" id="MobiDB-lite"/>
    </source>
</evidence>
<dbReference type="PANTHER" id="PTHR11647">
    <property type="entry name" value="HYDRANTOINASE/DIHYDROPYRIMIDINASE FAMILY MEMBER"/>
    <property type="match status" value="1"/>
</dbReference>
<dbReference type="AlphaFoldDB" id="A0A292ZND0"/>
<dbReference type="GO" id="GO:0005829">
    <property type="term" value="C:cytosol"/>
    <property type="evidence" value="ECO:0007669"/>
    <property type="project" value="TreeGrafter"/>
</dbReference>
<dbReference type="RefSeq" id="WP_099186900.1">
    <property type="nucleotide sequence ID" value="NZ_BEWI01000032.1"/>
</dbReference>
<dbReference type="SUPFAM" id="SSF51338">
    <property type="entry name" value="Composite domain of metallo-dependent hydrolases"/>
    <property type="match status" value="1"/>
</dbReference>
<dbReference type="Pfam" id="PF07969">
    <property type="entry name" value="Amidohydro_3"/>
    <property type="match status" value="1"/>
</dbReference>
<name>A0A292ZND0_SPHSA</name>
<dbReference type="SUPFAM" id="SSF51556">
    <property type="entry name" value="Metallo-dependent hydrolases"/>
    <property type="match status" value="1"/>
</dbReference>
<dbReference type="Gene3D" id="3.20.20.140">
    <property type="entry name" value="Metal-dependent hydrolases"/>
    <property type="match status" value="2"/>
</dbReference>
<organism evidence="3 4">
    <name type="scientific">Sphingobium fuliginis (strain ATCC 27551)</name>
    <dbReference type="NCBI Taxonomy" id="336203"/>
    <lineage>
        <taxon>Bacteria</taxon>
        <taxon>Pseudomonadati</taxon>
        <taxon>Pseudomonadota</taxon>
        <taxon>Alphaproteobacteria</taxon>
        <taxon>Sphingomonadales</taxon>
        <taxon>Sphingomonadaceae</taxon>
        <taxon>Sphingobium</taxon>
    </lineage>
</organism>
<gene>
    <name evidence="3" type="ORF">SFOMI_5074</name>
</gene>
<reference evidence="3 4" key="1">
    <citation type="journal article" date="2013" name="Biodegradation">
        <title>Occurrence of 4-tert-butylphenol (4-t-BP) biodegradation in an aquatic sample caused by the presence of Spirodela polyrrhiza and isolation of a 4-t-BP-utilizing bacterium.</title>
        <authorList>
            <person name="Ogata Y."/>
            <person name="Toyama T."/>
            <person name="Yu N."/>
            <person name="Wang X."/>
            <person name="Sei K."/>
            <person name="Ike M."/>
        </authorList>
    </citation>
    <scope>NUCLEOTIDE SEQUENCE [LARGE SCALE GENOMIC DNA]</scope>
    <source>
        <strain evidence="3 4">OMI</strain>
    </source>
</reference>
<evidence type="ECO:0000259" key="2">
    <source>
        <dbReference type="Pfam" id="PF07969"/>
    </source>
</evidence>
<feature type="region of interest" description="Disordered" evidence="1">
    <location>
        <begin position="561"/>
        <end position="585"/>
    </location>
</feature>
<feature type="compositionally biased region" description="Basic and acidic residues" evidence="1">
    <location>
        <begin position="569"/>
        <end position="578"/>
    </location>
</feature>
<dbReference type="Proteomes" id="UP000221538">
    <property type="component" value="Unassembled WGS sequence"/>
</dbReference>